<reference evidence="2" key="1">
    <citation type="submission" date="2022-12" db="EMBL/GenBank/DDBJ databases">
        <title>Paraconexibacter alkalitolerans sp. nov. and Baekduia alba sp. nov., isolated from soil and emended description of the genera Paraconexibacter (Chun et al., 2020) and Baekduia (An et al., 2020).</title>
        <authorList>
            <person name="Vieira S."/>
            <person name="Huber K.J."/>
            <person name="Geppert A."/>
            <person name="Wolf J."/>
            <person name="Neumann-Schaal M."/>
            <person name="Muesken M."/>
            <person name="Overmann J."/>
        </authorList>
    </citation>
    <scope>NUCLEOTIDE SEQUENCE</scope>
    <source>
        <strain evidence="2">AEG42_29</strain>
    </source>
</reference>
<feature type="compositionally biased region" description="Low complexity" evidence="1">
    <location>
        <begin position="42"/>
        <end position="73"/>
    </location>
</feature>
<dbReference type="RefSeq" id="WP_354697869.1">
    <property type="nucleotide sequence ID" value="NZ_CP114014.1"/>
</dbReference>
<dbReference type="SUPFAM" id="SSF49503">
    <property type="entry name" value="Cupredoxins"/>
    <property type="match status" value="1"/>
</dbReference>
<evidence type="ECO:0000256" key="1">
    <source>
        <dbReference type="SAM" id="MobiDB-lite"/>
    </source>
</evidence>
<dbReference type="InterPro" id="IPR008972">
    <property type="entry name" value="Cupredoxin"/>
</dbReference>
<name>A0AAU7AYU1_9ACTN</name>
<dbReference type="KEGG" id="parq:DSM112329_03520"/>
<organism evidence="2">
    <name type="scientific">Paraconexibacter sp. AEG42_29</name>
    <dbReference type="NCBI Taxonomy" id="2997339"/>
    <lineage>
        <taxon>Bacteria</taxon>
        <taxon>Bacillati</taxon>
        <taxon>Actinomycetota</taxon>
        <taxon>Thermoleophilia</taxon>
        <taxon>Solirubrobacterales</taxon>
        <taxon>Paraconexibacteraceae</taxon>
        <taxon>Paraconexibacter</taxon>
    </lineage>
</organism>
<feature type="compositionally biased region" description="Polar residues" evidence="1">
    <location>
        <begin position="32"/>
        <end position="41"/>
    </location>
</feature>
<evidence type="ECO:0008006" key="3">
    <source>
        <dbReference type="Google" id="ProtNLM"/>
    </source>
</evidence>
<dbReference type="EMBL" id="CP114014">
    <property type="protein sequence ID" value="XAY06645.1"/>
    <property type="molecule type" value="Genomic_DNA"/>
</dbReference>
<gene>
    <name evidence="2" type="ORF">DSM112329_03520</name>
</gene>
<evidence type="ECO:0000313" key="2">
    <source>
        <dbReference type="EMBL" id="XAY06645.1"/>
    </source>
</evidence>
<accession>A0AAU7AYU1</accession>
<dbReference type="AlphaFoldDB" id="A0AAU7AYU1"/>
<proteinExistence type="predicted"/>
<feature type="region of interest" description="Disordered" evidence="1">
    <location>
        <begin position="30"/>
        <end position="78"/>
    </location>
</feature>
<protein>
    <recommendedName>
        <fullName evidence="3">EfeO-type cupredoxin-like domain-containing protein</fullName>
    </recommendedName>
</protein>
<sequence length="164" mass="16530">MSSAGRAALIVLAVAVLGIGFVVAQGGDEADTPTTSVAATQSSTPETTVSTGTGTGTGAVPSTTGTTATSTPVKPAAPATPLIRIKDGEPVGGVKKLSFDKGDTVRFRVESDVADHVHVHGYDLMKDVAADGKASFSFKGDIDGIFEIELEDAGVEIASLKVTP</sequence>